<accession>A0A378UGP0</accession>
<feature type="compositionally biased region" description="Polar residues" evidence="1">
    <location>
        <begin position="193"/>
        <end position="227"/>
    </location>
</feature>
<feature type="region of interest" description="Disordered" evidence="1">
    <location>
        <begin position="916"/>
        <end position="972"/>
    </location>
</feature>
<feature type="region of interest" description="Disordered" evidence="1">
    <location>
        <begin position="835"/>
        <end position="869"/>
    </location>
</feature>
<dbReference type="Pfam" id="PF17936">
    <property type="entry name" value="Big_6"/>
    <property type="match status" value="6"/>
</dbReference>
<name>A0A378UGP0_BERDE</name>
<dbReference type="InterPro" id="IPR028994">
    <property type="entry name" value="Integrin_alpha_N"/>
</dbReference>
<feature type="compositionally biased region" description="Low complexity" evidence="1">
    <location>
        <begin position="1117"/>
        <end position="1159"/>
    </location>
</feature>
<gene>
    <name evidence="3" type="ORF">NCTC10295_01061</name>
</gene>
<feature type="compositionally biased region" description="Low complexity" evidence="1">
    <location>
        <begin position="835"/>
        <end position="865"/>
    </location>
</feature>
<feature type="compositionally biased region" description="Low complexity" evidence="1">
    <location>
        <begin position="921"/>
        <end position="963"/>
    </location>
</feature>
<feature type="region of interest" description="Disordered" evidence="1">
    <location>
        <begin position="161"/>
        <end position="265"/>
    </location>
</feature>
<evidence type="ECO:0000256" key="1">
    <source>
        <dbReference type="SAM" id="MobiDB-lite"/>
    </source>
</evidence>
<feature type="compositionally biased region" description="Low complexity" evidence="1">
    <location>
        <begin position="1019"/>
        <end position="1061"/>
    </location>
</feature>
<sequence>MSKNITLKINSAKETLETVEFNTAGNDVVRIQAQPNVNYEFTDQATGFGPENIMTKRVGNDLHLAFEGSDIAEPDMVIEGYYEQDSNSLLIGQHENGNFYPYVPESGQVSDAVTMLADEVFAGQALGGEIINSALWAFNPLWLLGIAALAGGIAAAASGGGGNDNNTPAEPQPAPQPADTTPPDAPTAAVSSDGKTVSGTAEPGSTVTVHLPDGSTQTTTADENGNYSVDLDTPLTNGETVTVTATDGSGNTSTPTPATAPSAPDAPVITANQDGSVTITPDTDATSQTVTYTDENGTTQTVTFTKDPTTGEWVDGNPNDPVTIDPQTGVVTIPGTEVKGGTTVTATNTNDAGTATSTETSADTDAPSATFDEDNGVVITADANNDGFINKAEKDADTDGKSDVTVNFDGAEEGDIVVLKDSDGNEITRHPLTAEEAASGTYTFPNAVDIPESGEVKVTAQFVDAAGNEGNSAEDSAVVDTEAPSATFDAANGVMIVADTDNNGFINKAEKDAETDGKSDVTVNFDGAVAGDIVVLKDSDGNEIARHPLTAEEAASGTYTFPNAVDIPESGEVKVTAQFVDAAGNEGNSAEDSAVVDTTAPGANFNTDNGVVIVADSNNDGIINKAEKDADTDSKSDITVNFSGANAGDIVVLKDSDGNEIARHPLTAEEAASGTYTFPNVVDIPTTGEIKVTAQFIDAAGNEGNTGEDSATVDAEIDAPIVSIAKDNGRIEPSDVNNGVTTATVSLPPTAKAGDKLTVVDQDGNVLNKDKVDANTPDVSMNDYVLTEEDIAQGSITVTVKPTEPGTETVVTATLTDPVGNTATGSNKAISAVDVTPNEPEQTETPTVTVTNGDTNGDGADDTSTISGKTEPNAEVTITLPGGETVTVTADENGDYTTDVPVLPEGETVTVVAKAPEKTPSEPTTTTVPAVDTTPNEPEQTETPTVTVTNGDTNGDGADDTSTISGKTEPNAEVTITLPGGETVTVTADENGDYTTDVPVLPEGETVTVVAKAPEKTPSEPTTTTVPAVDTTPNEPEQTETPTVTVTNGDTNGDGADDTSTISGKTEPNAEVTITLPGGETVTVTADENGDYTTDVPVLPEGETVTVVAKAPEKTPSEPTTTTVPAVDTTPNEPEQTETPTVTVTNGDTNGDGADDTSTISGKTEPNAEVTITLPGGETVTVTADENGDYTTDVPVLPEGETVTVVAKAPEKTPSEPTTTTVPAVDTTPNEPEQTETPTVTVTNGDTNGDGADDTSTISGKTEPNAEVTITLPGGETVTVTADENGDYTTDVPVLPEGETVTVVAKAPEKTPSEPTTTTVPAVDTTPNEPNTADQPVITASDTDGSVTVTPGDDNEKVDITFTGEDDQPKTVTVTKDPNTGEWTITDPNNTGATVNPTTGVVTIPQDAVKDGSPVNAKGTDDQGAIADADPVNAGTDSKNAEVDDSDADGDGNPDGVVTTTPVNEGENIVTTVKLTNNNGVDNLTVARSTDSANDADFDDAATTYSNGVTRNADGTLNVPAGVTEFTITTPVVADTTTEGAETVTYTVGGVKGNEATINDTSVTPAQPVNLRVALEDDTFGANTRGTNRDGITKDPDVLVTGTGGQAWEYTTNGGLTWNDGGTGDGSFKLPNNDEMEGWKHNVQARLKDDTSVVSNNLATTYDHVTPSGYITVGRNNDGTYSLVARGLEPGAYATVNGGNGRTVNDDGIVLIPNLALSSSTFGNVVGRYSYDINITDIAGNTARNNATGADAINLIHMPNIYTRDGLVGGNSTGQNRVNDNVGSGNDVVIVGAQGGTFGNVGMGTWIGPYSGVDLNFGAGNDSLIAHTIQQNSGLNTNIDMGTGNDSIFLEDYILVAGGGSINVNMGDGNDLFDTGRALTGEAITVTSTGSANIDMGNGDDTFVLSGSVSIPGGGKADVNGGNGWDTILFDSTIDVRGARMMEIFRNFEQIDLQTDNVLGLNGSAAGKNQGQWTIDGVTYNGLFIQKAQGYTGTATIDLGANGGNASSPNLGTFSAQPESQAPDGYTAYRSSDTNATVYIQDGIIVI</sequence>
<dbReference type="InterPro" id="IPR041498">
    <property type="entry name" value="Big_6"/>
</dbReference>
<feature type="domain" description="Bacterial Ig" evidence="2">
    <location>
        <begin position="860"/>
        <end position="929"/>
    </location>
</feature>
<proteinExistence type="predicted"/>
<dbReference type="NCBIfam" id="NF033510">
    <property type="entry name" value="Ca_tandemer"/>
    <property type="match status" value="1"/>
</dbReference>
<feature type="compositionally biased region" description="Low complexity" evidence="1">
    <location>
        <begin position="1215"/>
        <end position="1257"/>
    </location>
</feature>
<evidence type="ECO:0000259" key="2">
    <source>
        <dbReference type="Pfam" id="PF17936"/>
    </source>
</evidence>
<feature type="region of interest" description="Disordered" evidence="1">
    <location>
        <begin position="1014"/>
        <end position="1097"/>
    </location>
</feature>
<dbReference type="SUPFAM" id="SSF141072">
    <property type="entry name" value="CalX-like"/>
    <property type="match status" value="1"/>
</dbReference>
<protein>
    <submittedName>
        <fullName evidence="3">Immunoglobulin-like domain of bacterial spore germination</fullName>
    </submittedName>
</protein>
<feature type="domain" description="Bacterial Ig" evidence="2">
    <location>
        <begin position="183"/>
        <end position="261"/>
    </location>
</feature>
<dbReference type="InterPro" id="IPR038081">
    <property type="entry name" value="CalX-like_sf"/>
</dbReference>
<evidence type="ECO:0000313" key="3">
    <source>
        <dbReference type="EMBL" id="STZ76300.1"/>
    </source>
</evidence>
<dbReference type="EMBL" id="UGQS01000002">
    <property type="protein sequence ID" value="STZ76300.1"/>
    <property type="molecule type" value="Genomic_DNA"/>
</dbReference>
<feature type="domain" description="Bacterial Ig" evidence="2">
    <location>
        <begin position="958"/>
        <end position="1027"/>
    </location>
</feature>
<feature type="compositionally biased region" description="Polar residues" evidence="1">
    <location>
        <begin position="234"/>
        <end position="251"/>
    </location>
</feature>
<dbReference type="InterPro" id="IPR013783">
    <property type="entry name" value="Ig-like_fold"/>
</dbReference>
<feature type="region of interest" description="Disordered" evidence="1">
    <location>
        <begin position="339"/>
        <end position="370"/>
    </location>
</feature>
<feature type="region of interest" description="Disordered" evidence="1">
    <location>
        <begin position="1308"/>
        <end position="1462"/>
    </location>
</feature>
<feature type="compositionally biased region" description="Low complexity" evidence="1">
    <location>
        <begin position="1313"/>
        <end position="1327"/>
    </location>
</feature>
<feature type="domain" description="Bacterial Ig" evidence="2">
    <location>
        <begin position="1056"/>
        <end position="1125"/>
    </location>
</feature>
<feature type="compositionally biased region" description="Low complexity" evidence="1">
    <location>
        <begin position="252"/>
        <end position="265"/>
    </location>
</feature>
<reference evidence="3 4" key="1">
    <citation type="submission" date="2018-06" db="EMBL/GenBank/DDBJ databases">
        <authorList>
            <consortium name="Pathogen Informatics"/>
            <person name="Doyle S."/>
        </authorList>
    </citation>
    <scope>NUCLEOTIDE SEQUENCE [LARGE SCALE GENOMIC DNA]</scope>
    <source>
        <strain evidence="3 4">NCTC10295</strain>
    </source>
</reference>
<dbReference type="Gene3D" id="2.60.40.10">
    <property type="entry name" value="Immunoglobulins"/>
    <property type="match status" value="8"/>
</dbReference>
<feature type="compositionally biased region" description="Acidic residues" evidence="1">
    <location>
        <begin position="1443"/>
        <end position="1452"/>
    </location>
</feature>
<keyword evidence="4" id="KW-1185">Reference proteome</keyword>
<feature type="compositionally biased region" description="Polar residues" evidence="1">
    <location>
        <begin position="1370"/>
        <end position="1401"/>
    </location>
</feature>
<dbReference type="Proteomes" id="UP000254651">
    <property type="component" value="Unassembled WGS sequence"/>
</dbReference>
<feature type="region of interest" description="Disordered" evidence="1">
    <location>
        <begin position="1112"/>
        <end position="1261"/>
    </location>
</feature>
<feature type="domain" description="Bacterial Ig" evidence="2">
    <location>
        <begin position="1154"/>
        <end position="1223"/>
    </location>
</feature>
<feature type="compositionally biased region" description="Polar residues" evidence="1">
    <location>
        <begin position="1328"/>
        <end position="1349"/>
    </location>
</feature>
<feature type="compositionally biased region" description="Low complexity" evidence="1">
    <location>
        <begin position="340"/>
        <end position="370"/>
    </location>
</feature>
<evidence type="ECO:0000313" key="4">
    <source>
        <dbReference type="Proteomes" id="UP000254651"/>
    </source>
</evidence>
<dbReference type="RefSeq" id="WP_147283883.1">
    <property type="nucleotide sequence ID" value="NZ_CP181246.1"/>
</dbReference>
<feature type="compositionally biased region" description="Low complexity" evidence="1">
    <location>
        <begin position="177"/>
        <end position="189"/>
    </location>
</feature>
<organism evidence="3 4">
    <name type="scientific">Bergeriella denitrificans</name>
    <name type="common">Neisseria denitrificans</name>
    <dbReference type="NCBI Taxonomy" id="494"/>
    <lineage>
        <taxon>Bacteria</taxon>
        <taxon>Pseudomonadati</taxon>
        <taxon>Pseudomonadota</taxon>
        <taxon>Betaproteobacteria</taxon>
        <taxon>Neisseriales</taxon>
        <taxon>Neisseriaceae</taxon>
        <taxon>Bergeriella</taxon>
    </lineage>
</organism>
<dbReference type="SUPFAM" id="SSF69318">
    <property type="entry name" value="Integrin alpha N-terminal domain"/>
    <property type="match status" value="1"/>
</dbReference>
<feature type="domain" description="Bacterial Ig" evidence="2">
    <location>
        <begin position="1252"/>
        <end position="1321"/>
    </location>
</feature>